<dbReference type="InterPro" id="IPR016131">
    <property type="entry name" value="Haemerythrin_Fe_BS"/>
</dbReference>
<dbReference type="InterPro" id="IPR035938">
    <property type="entry name" value="Hemerythrin-like_sf"/>
</dbReference>
<dbReference type="CDD" id="cd12107">
    <property type="entry name" value="Hemerythrin"/>
    <property type="match status" value="1"/>
</dbReference>
<evidence type="ECO:0000313" key="6">
    <source>
        <dbReference type="EMBL" id="GAA0563515.1"/>
    </source>
</evidence>
<dbReference type="EMBL" id="BAAADD010000002">
    <property type="protein sequence ID" value="GAA0563515.1"/>
    <property type="molecule type" value="Genomic_DNA"/>
</dbReference>
<comment type="caution">
    <text evidence="6">The sequence shown here is derived from an EMBL/GenBank/DDBJ whole genome shotgun (WGS) entry which is preliminary data.</text>
</comment>
<keyword evidence="3" id="KW-0479">Metal-binding</keyword>
<dbReference type="InterPro" id="IPR050669">
    <property type="entry name" value="Hemerythrin"/>
</dbReference>
<dbReference type="PANTHER" id="PTHR37164">
    <property type="entry name" value="BACTERIOHEMERYTHRIN"/>
    <property type="match status" value="1"/>
</dbReference>
<dbReference type="Pfam" id="PF01814">
    <property type="entry name" value="Hemerythrin"/>
    <property type="match status" value="1"/>
</dbReference>
<comment type="similarity">
    <text evidence="1">Belongs to the hemerythrin family.</text>
</comment>
<evidence type="ECO:0000256" key="2">
    <source>
        <dbReference type="ARBA" id="ARBA00022621"/>
    </source>
</evidence>
<evidence type="ECO:0000256" key="1">
    <source>
        <dbReference type="ARBA" id="ARBA00010587"/>
    </source>
</evidence>
<protein>
    <submittedName>
        <fullName evidence="6">Bacteriohemerythrin</fullName>
    </submittedName>
</protein>
<evidence type="ECO:0000259" key="5">
    <source>
        <dbReference type="Pfam" id="PF01814"/>
    </source>
</evidence>
<keyword evidence="4" id="KW-0408">Iron</keyword>
<evidence type="ECO:0000256" key="3">
    <source>
        <dbReference type="ARBA" id="ARBA00022723"/>
    </source>
</evidence>
<keyword evidence="2" id="KW-0561">Oxygen transport</keyword>
<feature type="domain" description="Hemerythrin-like" evidence="5">
    <location>
        <begin position="13"/>
        <end position="125"/>
    </location>
</feature>
<dbReference type="SUPFAM" id="SSF47188">
    <property type="entry name" value="Hemerythrin-like"/>
    <property type="match status" value="1"/>
</dbReference>
<dbReference type="Proteomes" id="UP001499951">
    <property type="component" value="Unassembled WGS sequence"/>
</dbReference>
<dbReference type="RefSeq" id="WP_166932618.1">
    <property type="nucleotide sequence ID" value="NZ_BAAADD010000002.1"/>
</dbReference>
<organism evidence="6 7">
    <name type="scientific">Rhizomicrobium electricum</name>
    <dbReference type="NCBI Taxonomy" id="480070"/>
    <lineage>
        <taxon>Bacteria</taxon>
        <taxon>Pseudomonadati</taxon>
        <taxon>Pseudomonadota</taxon>
        <taxon>Alphaproteobacteria</taxon>
        <taxon>Micropepsales</taxon>
        <taxon>Micropepsaceae</taxon>
        <taxon>Rhizomicrobium</taxon>
    </lineage>
</organism>
<dbReference type="NCBIfam" id="NF033749">
    <property type="entry name" value="bact_hemeryth"/>
    <property type="match status" value="1"/>
</dbReference>
<dbReference type="PROSITE" id="PS00550">
    <property type="entry name" value="HEMERYTHRINS"/>
    <property type="match status" value="1"/>
</dbReference>
<dbReference type="InterPro" id="IPR012827">
    <property type="entry name" value="Hemerythrin_metal-bd"/>
</dbReference>
<sequence>MQFMVFTDKLSDGVASIDHQHARLVDIINQLYALVLKHDTAASLETVFDDLARYTEQHFEYEEKLFAANGYPKLEEHRAHHDDFRRRLADYRDRIGGRNDTILAADLLHVLKQWLTDHIATDDKEACRHLNACGIH</sequence>
<keyword evidence="2" id="KW-0813">Transport</keyword>
<dbReference type="NCBIfam" id="TIGR02481">
    <property type="entry name" value="hemeryth_dom"/>
    <property type="match status" value="1"/>
</dbReference>
<reference evidence="7" key="1">
    <citation type="journal article" date="2019" name="Int. J. Syst. Evol. Microbiol.">
        <title>The Global Catalogue of Microorganisms (GCM) 10K type strain sequencing project: providing services to taxonomists for standard genome sequencing and annotation.</title>
        <authorList>
            <consortium name="The Broad Institute Genomics Platform"/>
            <consortium name="The Broad Institute Genome Sequencing Center for Infectious Disease"/>
            <person name="Wu L."/>
            <person name="Ma J."/>
        </authorList>
    </citation>
    <scope>NUCLEOTIDE SEQUENCE [LARGE SCALE GENOMIC DNA]</scope>
    <source>
        <strain evidence="7">JCM 15089</strain>
    </source>
</reference>
<dbReference type="InterPro" id="IPR012312">
    <property type="entry name" value="Hemerythrin-like"/>
</dbReference>
<evidence type="ECO:0000256" key="4">
    <source>
        <dbReference type="ARBA" id="ARBA00023004"/>
    </source>
</evidence>
<dbReference type="Gene3D" id="1.20.120.50">
    <property type="entry name" value="Hemerythrin-like"/>
    <property type="match status" value="1"/>
</dbReference>
<keyword evidence="7" id="KW-1185">Reference proteome</keyword>
<gene>
    <name evidence="6" type="ORF">GCM10008942_09940</name>
</gene>
<evidence type="ECO:0000313" key="7">
    <source>
        <dbReference type="Proteomes" id="UP001499951"/>
    </source>
</evidence>
<accession>A0ABP3PA71</accession>
<proteinExistence type="inferred from homology"/>
<name>A0ABP3PA71_9PROT</name>
<dbReference type="PANTHER" id="PTHR37164:SF1">
    <property type="entry name" value="BACTERIOHEMERYTHRIN"/>
    <property type="match status" value="1"/>
</dbReference>